<feature type="non-terminal residue" evidence="1">
    <location>
        <position position="349"/>
    </location>
</feature>
<proteinExistence type="predicted"/>
<gene>
    <name evidence="1" type="ORF">HPB47_018981</name>
</gene>
<sequence length="349" mass="38389">MATLVRAIPRSPTPTWSPRSSSRPPLHGTQRNPPATVEDRGGGSTRSSPGGTSVSNSDRWQECSAGYRFAGSRLAHDDARLKLWRHAIPRKDRSLQASDHVCERHFELRFVSKTWTAEYNGNVLMSVPRRASLAGDAVPSIFPDCPAHLSKVTKRRKRPAVRQPADVPKQKRVHRTDTAESAEEADDLNDSDRDRGGCSSNANSDPAALNVDAAEAPEIIPSAELSRQQVFSDLFELSAPTVLPTISWGYHRRDMDGVQNIAFTEMQWSTSPKLRGTTTSAISAAEKSHLVTTKLVDIDQKMQVSVVVMGRRVSTDELHIKDDIATIEVVKSFLQRLHEMPICGGGPKA</sequence>
<evidence type="ECO:0000313" key="2">
    <source>
        <dbReference type="Proteomes" id="UP000805193"/>
    </source>
</evidence>
<organism evidence="1 2">
    <name type="scientific">Ixodes persulcatus</name>
    <name type="common">Taiga tick</name>
    <dbReference type="NCBI Taxonomy" id="34615"/>
    <lineage>
        <taxon>Eukaryota</taxon>
        <taxon>Metazoa</taxon>
        <taxon>Ecdysozoa</taxon>
        <taxon>Arthropoda</taxon>
        <taxon>Chelicerata</taxon>
        <taxon>Arachnida</taxon>
        <taxon>Acari</taxon>
        <taxon>Parasitiformes</taxon>
        <taxon>Ixodida</taxon>
        <taxon>Ixodoidea</taxon>
        <taxon>Ixodidae</taxon>
        <taxon>Ixodinae</taxon>
        <taxon>Ixodes</taxon>
    </lineage>
</organism>
<accession>A0AC60QJC2</accession>
<name>A0AC60QJC2_IXOPE</name>
<keyword evidence="2" id="KW-1185">Reference proteome</keyword>
<evidence type="ECO:0000313" key="1">
    <source>
        <dbReference type="EMBL" id="KAG0434626.1"/>
    </source>
</evidence>
<reference evidence="1 2" key="1">
    <citation type="journal article" date="2020" name="Cell">
        <title>Large-Scale Comparative Analyses of Tick Genomes Elucidate Their Genetic Diversity and Vector Capacities.</title>
        <authorList>
            <consortium name="Tick Genome and Microbiome Consortium (TIGMIC)"/>
            <person name="Jia N."/>
            <person name="Wang J."/>
            <person name="Shi W."/>
            <person name="Du L."/>
            <person name="Sun Y."/>
            <person name="Zhan W."/>
            <person name="Jiang J.F."/>
            <person name="Wang Q."/>
            <person name="Zhang B."/>
            <person name="Ji P."/>
            <person name="Bell-Sakyi L."/>
            <person name="Cui X.M."/>
            <person name="Yuan T.T."/>
            <person name="Jiang B.G."/>
            <person name="Yang W.F."/>
            <person name="Lam T.T."/>
            <person name="Chang Q.C."/>
            <person name="Ding S.J."/>
            <person name="Wang X.J."/>
            <person name="Zhu J.G."/>
            <person name="Ruan X.D."/>
            <person name="Zhao L."/>
            <person name="Wei J.T."/>
            <person name="Ye R.Z."/>
            <person name="Que T.C."/>
            <person name="Du C.H."/>
            <person name="Zhou Y.H."/>
            <person name="Cheng J.X."/>
            <person name="Dai P.F."/>
            <person name="Guo W.B."/>
            <person name="Han X.H."/>
            <person name="Huang E.J."/>
            <person name="Li L.F."/>
            <person name="Wei W."/>
            <person name="Gao Y.C."/>
            <person name="Liu J.Z."/>
            <person name="Shao H.Z."/>
            <person name="Wang X."/>
            <person name="Wang C.C."/>
            <person name="Yang T.C."/>
            <person name="Huo Q.B."/>
            <person name="Li W."/>
            <person name="Chen H.Y."/>
            <person name="Chen S.E."/>
            <person name="Zhou L.G."/>
            <person name="Ni X.B."/>
            <person name="Tian J.H."/>
            <person name="Sheng Y."/>
            <person name="Liu T."/>
            <person name="Pan Y.S."/>
            <person name="Xia L.Y."/>
            <person name="Li J."/>
            <person name="Zhao F."/>
            <person name="Cao W.C."/>
        </authorList>
    </citation>
    <scope>NUCLEOTIDE SEQUENCE [LARGE SCALE GENOMIC DNA]</scope>
    <source>
        <strain evidence="1">Iper-2018</strain>
    </source>
</reference>
<dbReference type="Proteomes" id="UP000805193">
    <property type="component" value="Unassembled WGS sequence"/>
</dbReference>
<dbReference type="EMBL" id="JABSTQ010008330">
    <property type="protein sequence ID" value="KAG0434626.1"/>
    <property type="molecule type" value="Genomic_DNA"/>
</dbReference>
<comment type="caution">
    <text evidence="1">The sequence shown here is derived from an EMBL/GenBank/DDBJ whole genome shotgun (WGS) entry which is preliminary data.</text>
</comment>
<protein>
    <submittedName>
        <fullName evidence="1">Uncharacterized protein</fullName>
    </submittedName>
</protein>